<dbReference type="HAMAP" id="MF_00445">
    <property type="entry name" value="NDH1_NuoN_1"/>
    <property type="match status" value="1"/>
</dbReference>
<dbReference type="GO" id="GO:0008137">
    <property type="term" value="F:NADH dehydrogenase (ubiquinone) activity"/>
    <property type="evidence" value="ECO:0007669"/>
    <property type="project" value="InterPro"/>
</dbReference>
<comment type="subunit">
    <text evidence="13">NDH-1 is composed of 14 different subunits. Subunits NuoA, H, J, K, L, M, N constitute the membrane sector of the complex.</text>
</comment>
<dbReference type="AlphaFoldDB" id="A0A2K9RK34"/>
<feature type="transmembrane region" description="Helical" evidence="13">
    <location>
        <begin position="99"/>
        <end position="119"/>
    </location>
</feature>
<organism evidence="16">
    <name type="scientific">Poa annua</name>
    <name type="common">Annual bluegrass</name>
    <dbReference type="NCBI Taxonomy" id="93036"/>
    <lineage>
        <taxon>Eukaryota</taxon>
        <taxon>Viridiplantae</taxon>
        <taxon>Streptophyta</taxon>
        <taxon>Embryophyta</taxon>
        <taxon>Tracheophyta</taxon>
        <taxon>Spermatophyta</taxon>
        <taxon>Magnoliopsida</taxon>
        <taxon>Liliopsida</taxon>
        <taxon>Poales</taxon>
        <taxon>Poaceae</taxon>
        <taxon>BOP clade</taxon>
        <taxon>Pooideae</taxon>
        <taxon>Poodae</taxon>
        <taxon>Poeae</taxon>
        <taxon>Poeae Chloroplast Group 2 (Poeae type)</taxon>
        <taxon>Poodinae</taxon>
        <taxon>Poinae</taxon>
        <taxon>Poa</taxon>
    </lineage>
</organism>
<evidence type="ECO:0000256" key="5">
    <source>
        <dbReference type="ARBA" id="ARBA00022719"/>
    </source>
</evidence>
<dbReference type="PANTHER" id="PTHR22773">
    <property type="entry name" value="NADH DEHYDROGENASE"/>
    <property type="match status" value="1"/>
</dbReference>
<gene>
    <name evidence="16" type="primary">ndhB</name>
    <name evidence="13" type="synonym">nuoN</name>
</gene>
<feature type="transmembrane region" description="Helical" evidence="13">
    <location>
        <begin position="393"/>
        <end position="415"/>
    </location>
</feature>
<evidence type="ECO:0000259" key="14">
    <source>
        <dbReference type="Pfam" id="PF00361"/>
    </source>
</evidence>
<keyword evidence="12 13" id="KW-0472">Membrane</keyword>
<dbReference type="RefSeq" id="YP_009461254.1">
    <property type="nucleotide sequence ID" value="NC_036973.1"/>
</dbReference>
<keyword evidence="16" id="KW-0934">Plastid</keyword>
<dbReference type="GO" id="GO:0048038">
    <property type="term" value="F:quinone binding"/>
    <property type="evidence" value="ECO:0007669"/>
    <property type="project" value="UniProtKB-KW"/>
</dbReference>
<feature type="transmembrane region" description="Helical" evidence="13">
    <location>
        <begin position="295"/>
        <end position="316"/>
    </location>
</feature>
<keyword evidence="4 13" id="KW-0812">Transmembrane</keyword>
<dbReference type="RefSeq" id="YP_009461272.1">
    <property type="nucleotide sequence ID" value="NC_036973.1"/>
</dbReference>
<feature type="transmembrane region" description="Helical" evidence="13">
    <location>
        <begin position="348"/>
        <end position="372"/>
    </location>
</feature>
<dbReference type="Pfam" id="PF19530">
    <property type="entry name" value="Ndh2_N"/>
    <property type="match status" value="1"/>
</dbReference>
<keyword evidence="6" id="KW-0521">NADP</keyword>
<evidence type="ECO:0000259" key="15">
    <source>
        <dbReference type="Pfam" id="PF19530"/>
    </source>
</evidence>
<dbReference type="NCBIfam" id="NF002701">
    <property type="entry name" value="PRK02504.1"/>
    <property type="match status" value="1"/>
</dbReference>
<keyword evidence="13" id="KW-1003">Cell membrane</keyword>
<dbReference type="GO" id="GO:0042773">
    <property type="term" value="P:ATP synthesis coupled electron transport"/>
    <property type="evidence" value="ECO:0007669"/>
    <property type="project" value="InterPro"/>
</dbReference>
<keyword evidence="13" id="KW-0830">Ubiquinone</keyword>
<feature type="transmembrane region" description="Helical" evidence="13">
    <location>
        <begin position="323"/>
        <end position="342"/>
    </location>
</feature>
<evidence type="ECO:0000256" key="6">
    <source>
        <dbReference type="ARBA" id="ARBA00022857"/>
    </source>
</evidence>
<keyword evidence="11" id="KW-0793">Thylakoid</keyword>
<dbReference type="InterPro" id="IPR001750">
    <property type="entry name" value="ND/Mrp_TM"/>
</dbReference>
<dbReference type="PRINTS" id="PR01434">
    <property type="entry name" value="NADHDHGNASE5"/>
</dbReference>
<feature type="transmembrane region" description="Helical" evidence="13">
    <location>
        <begin position="181"/>
        <end position="203"/>
    </location>
</feature>
<geneLocation type="plastid" evidence="16"/>
<keyword evidence="2 13" id="KW-0813">Transport</keyword>
<evidence type="ECO:0000256" key="8">
    <source>
        <dbReference type="ARBA" id="ARBA00022967"/>
    </source>
</evidence>
<evidence type="ECO:0000256" key="4">
    <source>
        <dbReference type="ARBA" id="ARBA00022692"/>
    </source>
</evidence>
<keyword evidence="8 13" id="KW-1278">Translocase</keyword>
<comment type="similarity">
    <text evidence="13">Belongs to the complex I subunit 2 family.</text>
</comment>
<dbReference type="NCBIfam" id="TIGR01770">
    <property type="entry name" value="NDH_I_N"/>
    <property type="match status" value="1"/>
</dbReference>
<keyword evidence="5 13" id="KW-0874">Quinone</keyword>
<accession>A0A2K9RK34</accession>
<feature type="transmembrane region" description="Helical" evidence="13">
    <location>
        <begin position="126"/>
        <end position="143"/>
    </location>
</feature>
<dbReference type="GeneID" id="35989471"/>
<dbReference type="EMBL" id="KY562591">
    <property type="protein sequence ID" value="AUT82482.1"/>
    <property type="molecule type" value="Genomic_DNA"/>
</dbReference>
<feature type="transmembrane region" description="Helical" evidence="13">
    <location>
        <begin position="59"/>
        <end position="79"/>
    </location>
</feature>
<keyword evidence="7" id="KW-0618">Plastoquinone</keyword>
<sequence length="510" mass="56727">MIWHVQNENFILDSTRIFMKAFHLLLFNGSFIFPECILIFGLILLLIIDSTSDQKDRPWFYFISSTSLVISITALLFRWREEPIISFSGNFQTNNFNEIFQFLILLCSTLCIPLSVEYIECTEMAITEFLLFVLTATLGGMFLCGANDLITIFVAPECFSLCSYLLSGYTKRDLRSNEATMKYLLMGGASSSILVHGFSWLYGSSGGEIELQEIVNGLINTQMYNSPGISIALISITVGLGFKLSPAPFHQWTPDVYEGSPTPVVAFLSVTSKVAASASATRILDIPFYFSSNEWHLLLEILAILSMILGNLLAITQTSMKRMLGYSSIGQIGYVIIGIIVGDSNDGYASMITYMLFYISMNLGTFACIVLFGLRTGTDNIRDYAGLYTKDPFLALSLALCLLSLGGLPPLAGFFGKLYLFWCGWQAGLYFLVSIGLLTSVLSIYYYLKIIKLLMTGRNQEITPYVRNYRRSLLRSNNSIELSMTVCVIASTIPGISMNPILAIAQDTLF</sequence>
<evidence type="ECO:0000313" key="16">
    <source>
        <dbReference type="EMBL" id="AUT82481.1"/>
    </source>
</evidence>
<keyword evidence="10 13" id="KW-0520">NAD</keyword>
<feature type="transmembrane region" description="Helical" evidence="13">
    <location>
        <begin position="22"/>
        <end position="47"/>
    </location>
</feature>
<evidence type="ECO:0000256" key="1">
    <source>
        <dbReference type="ARBA" id="ARBA00004141"/>
    </source>
</evidence>
<feature type="transmembrane region" description="Helical" evidence="13">
    <location>
        <begin position="223"/>
        <end position="242"/>
    </location>
</feature>
<evidence type="ECO:0000256" key="11">
    <source>
        <dbReference type="ARBA" id="ARBA00023078"/>
    </source>
</evidence>
<dbReference type="GO" id="GO:0009536">
    <property type="term" value="C:plastid"/>
    <property type="evidence" value="ECO:0007669"/>
    <property type="project" value="UniProtKB-ARBA"/>
</dbReference>
<dbReference type="InterPro" id="IPR045693">
    <property type="entry name" value="Ndh2_N"/>
</dbReference>
<comment type="subcellular location">
    <subcellularLocation>
        <location evidence="13">Cell membrane</location>
        <topology evidence="13">Multi-pass membrane protein</topology>
    </subcellularLocation>
    <subcellularLocation>
        <location evidence="1">Membrane</location>
        <topology evidence="1">Multi-pass membrane protein</topology>
    </subcellularLocation>
</comment>
<dbReference type="GO" id="GO:0050136">
    <property type="term" value="F:NADH dehydrogenase (quinone) (non-electrogenic) activity"/>
    <property type="evidence" value="ECO:0007669"/>
    <property type="project" value="UniProtKB-UniRule"/>
</dbReference>
<evidence type="ECO:0000256" key="9">
    <source>
        <dbReference type="ARBA" id="ARBA00022989"/>
    </source>
</evidence>
<evidence type="ECO:0000256" key="13">
    <source>
        <dbReference type="HAMAP-Rule" id="MF_00445"/>
    </source>
</evidence>
<comment type="function">
    <text evidence="13">NDH-1 shuttles electrons from NADH, via FMN and iron-sulfur (Fe-S) centers, to quinones in the respiratory chain. The immediate electron acceptor for the enzyme in this species is believed to be ubiquinone. Couples the redox reaction to proton translocation (for every two electrons transferred, four hydrogen ions are translocated across the cytoplasmic membrane), and thus conserves the redox energy in a proton gradient.</text>
</comment>
<evidence type="ECO:0000256" key="7">
    <source>
        <dbReference type="ARBA" id="ARBA00022957"/>
    </source>
</evidence>
<proteinExistence type="inferred from homology"/>
<evidence type="ECO:0000256" key="10">
    <source>
        <dbReference type="ARBA" id="ARBA00023027"/>
    </source>
</evidence>
<keyword evidence="9 13" id="KW-1133">Transmembrane helix</keyword>
<dbReference type="GeneID" id="35989422"/>
<evidence type="ECO:0000256" key="12">
    <source>
        <dbReference type="ARBA" id="ARBA00023136"/>
    </source>
</evidence>
<keyword evidence="3" id="KW-0150">Chloroplast</keyword>
<reference evidence="16" key="1">
    <citation type="journal article" date="2018" name="J. ISSAAS">
        <title>Mutation rates in seeds and seed-banking influence substitution rates across the angiosperm phylogeny.</title>
        <authorList>
            <person name="Dann M."/>
            <person name="Bellot S."/>
            <person name="Schepella S."/>
            <person name="Schaefer H."/>
            <person name="Tellier A."/>
        </authorList>
    </citation>
    <scope>NUCLEOTIDE SEQUENCE</scope>
</reference>
<feature type="domain" description="NAD(P)H-quinone oxidoreductase subunit 2 N-terminal" evidence="15">
    <location>
        <begin position="18"/>
        <end position="117"/>
    </location>
</feature>
<dbReference type="GO" id="GO:0005886">
    <property type="term" value="C:plasma membrane"/>
    <property type="evidence" value="ECO:0007669"/>
    <property type="project" value="UniProtKB-SubCell"/>
</dbReference>
<feature type="transmembrane region" description="Helical" evidence="13">
    <location>
        <begin position="427"/>
        <end position="448"/>
    </location>
</feature>
<name>A0A2K9RK34_POAAN</name>
<evidence type="ECO:0000256" key="2">
    <source>
        <dbReference type="ARBA" id="ARBA00022448"/>
    </source>
</evidence>
<dbReference type="Pfam" id="PF00361">
    <property type="entry name" value="Proton_antipo_M"/>
    <property type="match status" value="1"/>
</dbReference>
<comment type="catalytic activity">
    <reaction evidence="13">
        <text>a quinone + NADH + 5 H(+)(in) = a quinol + NAD(+) + 4 H(+)(out)</text>
        <dbReference type="Rhea" id="RHEA:57888"/>
        <dbReference type="ChEBI" id="CHEBI:15378"/>
        <dbReference type="ChEBI" id="CHEBI:24646"/>
        <dbReference type="ChEBI" id="CHEBI:57540"/>
        <dbReference type="ChEBI" id="CHEBI:57945"/>
        <dbReference type="ChEBI" id="CHEBI:132124"/>
    </reaction>
</comment>
<protein>
    <recommendedName>
        <fullName evidence="13">NADH-quinone oxidoreductase subunit N</fullName>
        <ecNumber evidence="13">7.1.1.-</ecNumber>
    </recommendedName>
    <alternativeName>
        <fullName evidence="13">NADH dehydrogenase I subunit N</fullName>
    </alternativeName>
    <alternativeName>
        <fullName evidence="13">NDH-1 subunit N</fullName>
    </alternativeName>
</protein>
<dbReference type="EMBL" id="KY562591">
    <property type="protein sequence ID" value="AUT82481.1"/>
    <property type="molecule type" value="Genomic_DNA"/>
</dbReference>
<dbReference type="InterPro" id="IPR010096">
    <property type="entry name" value="NADH-Q_OxRdtase_suN/2"/>
</dbReference>
<dbReference type="EC" id="7.1.1.-" evidence="13"/>
<evidence type="ECO:0000256" key="3">
    <source>
        <dbReference type="ARBA" id="ARBA00022528"/>
    </source>
</evidence>
<feature type="domain" description="NADH:quinone oxidoreductase/Mrp antiporter transmembrane" evidence="14">
    <location>
        <begin position="146"/>
        <end position="443"/>
    </location>
</feature>